<dbReference type="EMBL" id="JBHSMU010000015">
    <property type="protein sequence ID" value="MFC5461768.1"/>
    <property type="molecule type" value="Genomic_DNA"/>
</dbReference>
<keyword evidence="3" id="KW-1185">Reference proteome</keyword>
<comment type="caution">
    <text evidence="2">The sequence shown here is derived from an EMBL/GenBank/DDBJ whole genome shotgun (WGS) entry which is preliminary data.</text>
</comment>
<dbReference type="Proteomes" id="UP001596050">
    <property type="component" value="Unassembled WGS sequence"/>
</dbReference>
<dbReference type="Gene3D" id="3.40.50.150">
    <property type="entry name" value="Vaccinia Virus protein VP39"/>
    <property type="match status" value="1"/>
</dbReference>
<evidence type="ECO:0000313" key="2">
    <source>
        <dbReference type="EMBL" id="MFC5461768.1"/>
    </source>
</evidence>
<gene>
    <name evidence="2" type="ORF">ACFPN5_18310</name>
</gene>
<dbReference type="CDD" id="cd02440">
    <property type="entry name" value="AdoMet_MTases"/>
    <property type="match status" value="1"/>
</dbReference>
<keyword evidence="2" id="KW-0808">Transferase</keyword>
<dbReference type="SUPFAM" id="SSF53335">
    <property type="entry name" value="S-adenosyl-L-methionine-dependent methyltransferases"/>
    <property type="match status" value="1"/>
</dbReference>
<dbReference type="GO" id="GO:0008168">
    <property type="term" value="F:methyltransferase activity"/>
    <property type="evidence" value="ECO:0007669"/>
    <property type="project" value="UniProtKB-KW"/>
</dbReference>
<evidence type="ECO:0000259" key="1">
    <source>
        <dbReference type="Pfam" id="PF13649"/>
    </source>
</evidence>
<dbReference type="GO" id="GO:0032259">
    <property type="term" value="P:methylation"/>
    <property type="evidence" value="ECO:0007669"/>
    <property type="project" value="UniProtKB-KW"/>
</dbReference>
<evidence type="ECO:0000313" key="3">
    <source>
        <dbReference type="Proteomes" id="UP001596050"/>
    </source>
</evidence>
<feature type="domain" description="Methyltransferase" evidence="1">
    <location>
        <begin position="58"/>
        <end position="152"/>
    </location>
</feature>
<dbReference type="Pfam" id="PF13649">
    <property type="entry name" value="Methyltransf_25"/>
    <property type="match status" value="1"/>
</dbReference>
<keyword evidence="2" id="KW-0489">Methyltransferase</keyword>
<proteinExistence type="predicted"/>
<organism evidence="2 3">
    <name type="scientific">Massilia niabensis</name>
    <dbReference type="NCBI Taxonomy" id="544910"/>
    <lineage>
        <taxon>Bacteria</taxon>
        <taxon>Pseudomonadati</taxon>
        <taxon>Pseudomonadota</taxon>
        <taxon>Betaproteobacteria</taxon>
        <taxon>Burkholderiales</taxon>
        <taxon>Oxalobacteraceae</taxon>
        <taxon>Telluria group</taxon>
        <taxon>Massilia</taxon>
    </lineage>
</organism>
<dbReference type="RefSeq" id="WP_379785214.1">
    <property type="nucleotide sequence ID" value="NZ_JBHSMU010000015.1"/>
</dbReference>
<name>A0ABW0LAG4_9BURK</name>
<reference evidence="3" key="1">
    <citation type="journal article" date="2019" name="Int. J. Syst. Evol. Microbiol.">
        <title>The Global Catalogue of Microorganisms (GCM) 10K type strain sequencing project: providing services to taxonomists for standard genome sequencing and annotation.</title>
        <authorList>
            <consortium name="The Broad Institute Genomics Platform"/>
            <consortium name="The Broad Institute Genome Sequencing Center for Infectious Disease"/>
            <person name="Wu L."/>
            <person name="Ma J."/>
        </authorList>
    </citation>
    <scope>NUCLEOTIDE SEQUENCE [LARGE SCALE GENOMIC DNA]</scope>
    <source>
        <strain evidence="3">KACC 12649</strain>
    </source>
</reference>
<sequence length="235" mass="25846">MKPSFPRLLEPEILDDLREDDPRAVRSRQDLGRINYVMGAAGILARALGAHAIVPKRIIEFGAGDGSLMLRLANRLGPRWPGVHVVLLDRQRCVAPHTRDAFSRTGWTVELRQADVADWVSGASGDQFDIALANLFIHHFDDERIIGLFNAISARTDLFVACEPRRAPLPLLASRLVGLLGANEVTRLDAVASVKAGFQGKELSSLWPASPSWRLAEHSAGLFSHVFSARRRSST</sequence>
<dbReference type="InterPro" id="IPR029063">
    <property type="entry name" value="SAM-dependent_MTases_sf"/>
</dbReference>
<protein>
    <submittedName>
        <fullName evidence="2">Methyltransferase domain-containing protein</fullName>
    </submittedName>
</protein>
<dbReference type="InterPro" id="IPR041698">
    <property type="entry name" value="Methyltransf_25"/>
</dbReference>
<accession>A0ABW0LAG4</accession>